<dbReference type="PANTHER" id="PTHR42085:SF2">
    <property type="entry name" value="F-BOX DOMAIN-CONTAINING PROTEIN"/>
    <property type="match status" value="1"/>
</dbReference>
<feature type="domain" description="DUF7730" evidence="1">
    <location>
        <begin position="126"/>
        <end position="255"/>
    </location>
</feature>
<reference evidence="2" key="1">
    <citation type="submission" date="2022-06" db="EMBL/GenBank/DDBJ databases">
        <title>Complete genome sequences of two strains of the flax pathogen Septoria linicola.</title>
        <authorList>
            <person name="Lapalu N."/>
            <person name="Simon A."/>
            <person name="Demenou B."/>
            <person name="Paumier D."/>
            <person name="Guillot M.-P."/>
            <person name="Gout L."/>
            <person name="Valade R."/>
        </authorList>
    </citation>
    <scope>NUCLEOTIDE SEQUENCE</scope>
    <source>
        <strain evidence="2">SE15195</strain>
    </source>
</reference>
<dbReference type="EMBL" id="CP099428">
    <property type="protein sequence ID" value="USW58721.1"/>
    <property type="molecule type" value="Genomic_DNA"/>
</dbReference>
<evidence type="ECO:0000259" key="1">
    <source>
        <dbReference type="Pfam" id="PF24864"/>
    </source>
</evidence>
<dbReference type="AlphaFoldDB" id="A0A9Q9B9B9"/>
<accession>A0A9Q9B9B9</accession>
<evidence type="ECO:0000313" key="2">
    <source>
        <dbReference type="EMBL" id="USW58721.1"/>
    </source>
</evidence>
<dbReference type="Pfam" id="PF24864">
    <property type="entry name" value="DUF7730"/>
    <property type="match status" value="1"/>
</dbReference>
<evidence type="ECO:0000313" key="3">
    <source>
        <dbReference type="Proteomes" id="UP001056384"/>
    </source>
</evidence>
<organism evidence="2 3">
    <name type="scientific">Septoria linicola</name>
    <dbReference type="NCBI Taxonomy" id="215465"/>
    <lineage>
        <taxon>Eukaryota</taxon>
        <taxon>Fungi</taxon>
        <taxon>Dikarya</taxon>
        <taxon>Ascomycota</taxon>
        <taxon>Pezizomycotina</taxon>
        <taxon>Dothideomycetes</taxon>
        <taxon>Dothideomycetidae</taxon>
        <taxon>Mycosphaerellales</taxon>
        <taxon>Mycosphaerellaceae</taxon>
        <taxon>Septoria</taxon>
    </lineage>
</organism>
<name>A0A9Q9B9B9_9PEZI</name>
<dbReference type="InterPro" id="IPR056632">
    <property type="entry name" value="DUF7730"/>
</dbReference>
<dbReference type="InterPro" id="IPR038883">
    <property type="entry name" value="AN11006-like"/>
</dbReference>
<keyword evidence="3" id="KW-1185">Reference proteome</keyword>
<dbReference type="PANTHER" id="PTHR42085">
    <property type="entry name" value="F-BOX DOMAIN-CONTAINING PROTEIN"/>
    <property type="match status" value="1"/>
</dbReference>
<gene>
    <name evidence="2" type="ORF">Slin15195_G120400</name>
</gene>
<dbReference type="Proteomes" id="UP001056384">
    <property type="component" value="Chromosome 11"/>
</dbReference>
<proteinExistence type="predicted"/>
<sequence length="296" mass="33762">MASTDTRTPMTKQQVLLWISEHFVYYHSIVLTLATVQASSMPGHRADIEDPLSRPALVFYPKVDAAFRDVSVPLLLGHLQKDNVQKHWIYWISCGKWSIASEAAEIVSSRERARALESASTKPFRFQVLPAELRVAIYELVLLLPKSGISLQVDPLEMRAFSRKFQTTVEAANVFPVLGRQRRPETPSLLDVPRHFSAILGTSNSVYKEAAPIFYGDNLFVFDRLAQLYEVLRRLSPDRASMIRQVAIQYSVHDRDIGRNAFRALGNKLTGLRELKLWMNESEWATATIRYRGTER</sequence>
<protein>
    <recommendedName>
        <fullName evidence="1">DUF7730 domain-containing protein</fullName>
    </recommendedName>
</protein>